<evidence type="ECO:0000313" key="6">
    <source>
        <dbReference type="EMBL" id="KPQ44286.1"/>
    </source>
</evidence>
<sequence>MQELELESEDLQAALKELHQYVDITEEDLKIIFKIALKHAKERIALKIPVSDVMTKDVITIKKNAGLHEAAGLLSENKISGMPVIDEENHVIGIVTEADILCMAGIKSDHTFKDILMHILGEPIPRRKNCETVADVMTSPAITIKPEADIREVARILDEKRIKRLPVVDEENKLIGIISRANIIRFMRKQ</sequence>
<dbReference type="PANTHER" id="PTHR43080">
    <property type="entry name" value="CBS DOMAIN-CONTAINING PROTEIN CBSX3, MITOCHONDRIAL"/>
    <property type="match status" value="1"/>
</dbReference>
<evidence type="ECO:0000256" key="4">
    <source>
        <dbReference type="PROSITE-ProRule" id="PRU00703"/>
    </source>
</evidence>
<accession>A0A0P8AIB1</accession>
<dbReference type="Proteomes" id="UP000050360">
    <property type="component" value="Unassembled WGS sequence"/>
</dbReference>
<evidence type="ECO:0000256" key="2">
    <source>
        <dbReference type="ARBA" id="ARBA00023122"/>
    </source>
</evidence>
<dbReference type="SMART" id="SM00116">
    <property type="entry name" value="CBS"/>
    <property type="match status" value="2"/>
</dbReference>
<keyword evidence="6" id="KW-0560">Oxidoreductase</keyword>
<dbReference type="EMBL" id="LKCM01000100">
    <property type="protein sequence ID" value="KPQ44286.1"/>
    <property type="molecule type" value="Genomic_DNA"/>
</dbReference>
<protein>
    <submittedName>
        <fullName evidence="6">Inosine-5'-monophosphate dehydrogenase</fullName>
        <ecNumber evidence="6">1.1.1.205</ecNumber>
    </submittedName>
</protein>
<dbReference type="AlphaFoldDB" id="A0A0P8AIB1"/>
<evidence type="ECO:0000256" key="1">
    <source>
        <dbReference type="ARBA" id="ARBA00022605"/>
    </source>
</evidence>
<dbReference type="InterPro" id="IPR000644">
    <property type="entry name" value="CBS_dom"/>
</dbReference>
<dbReference type="InterPro" id="IPR046342">
    <property type="entry name" value="CBS_dom_sf"/>
</dbReference>
<keyword evidence="2 4" id="KW-0129">CBS domain</keyword>
<feature type="domain" description="CBS" evidence="5">
    <location>
        <begin position="137"/>
        <end position="190"/>
    </location>
</feature>
<dbReference type="CDD" id="cd04586">
    <property type="entry name" value="CBS_pair_BON_assoc"/>
    <property type="match status" value="1"/>
</dbReference>
<proteinExistence type="predicted"/>
<dbReference type="Pfam" id="PF00571">
    <property type="entry name" value="CBS"/>
    <property type="match status" value="2"/>
</dbReference>
<keyword evidence="1" id="KW-0028">Amino-acid biosynthesis</keyword>
<dbReference type="PROSITE" id="PS51371">
    <property type="entry name" value="CBS"/>
    <property type="match status" value="2"/>
</dbReference>
<evidence type="ECO:0000259" key="5">
    <source>
        <dbReference type="PROSITE" id="PS51371"/>
    </source>
</evidence>
<dbReference type="GO" id="GO:0009086">
    <property type="term" value="P:methionine biosynthetic process"/>
    <property type="evidence" value="ECO:0007669"/>
    <property type="project" value="UniProtKB-KW"/>
</dbReference>
<dbReference type="PANTHER" id="PTHR43080:SF29">
    <property type="entry name" value="OS02G0818000 PROTEIN"/>
    <property type="match status" value="1"/>
</dbReference>
<comment type="caution">
    <text evidence="6">The sequence shown here is derived from an EMBL/GenBank/DDBJ whole genome shotgun (WGS) entry which is preliminary data.</text>
</comment>
<dbReference type="Gene3D" id="3.10.580.10">
    <property type="entry name" value="CBS-domain"/>
    <property type="match status" value="2"/>
</dbReference>
<gene>
    <name evidence="6" type="ORF">MPEBLZ_01147</name>
</gene>
<dbReference type="SUPFAM" id="SSF54631">
    <property type="entry name" value="CBS-domain pair"/>
    <property type="match status" value="1"/>
</dbReference>
<dbReference type="GO" id="GO:0003938">
    <property type="term" value="F:IMP dehydrogenase activity"/>
    <property type="evidence" value="ECO:0007669"/>
    <property type="project" value="UniProtKB-EC"/>
</dbReference>
<name>A0A0P8AIB1_9EURY</name>
<feature type="domain" description="CBS" evidence="5">
    <location>
        <begin position="54"/>
        <end position="112"/>
    </location>
</feature>
<dbReference type="InterPro" id="IPR051257">
    <property type="entry name" value="Diverse_CBS-Domain"/>
</dbReference>
<evidence type="ECO:0000313" key="7">
    <source>
        <dbReference type="Proteomes" id="UP000050360"/>
    </source>
</evidence>
<evidence type="ECO:0000256" key="3">
    <source>
        <dbReference type="ARBA" id="ARBA00023167"/>
    </source>
</evidence>
<reference evidence="6 7" key="1">
    <citation type="submission" date="2015-09" db="EMBL/GenBank/DDBJ databases">
        <title>A metagenomics-based metabolic model of nitrate-dependent anaerobic oxidation of methane by Methanoperedens-like archaea.</title>
        <authorList>
            <person name="Arshad A."/>
            <person name="Speth D.R."/>
            <person name="De Graaf R.M."/>
            <person name="Op Den Camp H.J."/>
            <person name="Jetten M.S."/>
            <person name="Welte C.U."/>
        </authorList>
    </citation>
    <scope>NUCLEOTIDE SEQUENCE [LARGE SCALE GENOMIC DNA]</scope>
</reference>
<organism evidence="6 7">
    <name type="scientific">Candidatus Methanoperedens nitratireducens</name>
    <dbReference type="NCBI Taxonomy" id="1392998"/>
    <lineage>
        <taxon>Archaea</taxon>
        <taxon>Methanobacteriati</taxon>
        <taxon>Methanobacteriota</taxon>
        <taxon>Stenosarchaea group</taxon>
        <taxon>Methanomicrobia</taxon>
        <taxon>Methanosarcinales</taxon>
        <taxon>ANME-2 cluster</taxon>
        <taxon>Candidatus Methanoperedentaceae</taxon>
        <taxon>Candidatus Methanoperedens</taxon>
    </lineage>
</organism>
<keyword evidence="3" id="KW-0486">Methionine biosynthesis</keyword>
<dbReference type="EC" id="1.1.1.205" evidence="6"/>